<evidence type="ECO:0000259" key="8">
    <source>
        <dbReference type="Pfam" id="PF08541"/>
    </source>
</evidence>
<dbReference type="SUPFAM" id="SSF53901">
    <property type="entry name" value="Thiolase-like"/>
    <property type="match status" value="2"/>
</dbReference>
<dbReference type="PANTHER" id="PTHR31561">
    <property type="entry name" value="3-KETOACYL-COA SYNTHASE"/>
    <property type="match status" value="1"/>
</dbReference>
<dbReference type="GO" id="GO:0006633">
    <property type="term" value="P:fatty acid biosynthetic process"/>
    <property type="evidence" value="ECO:0007669"/>
    <property type="project" value="InterPro"/>
</dbReference>
<sequence>MESFMFDQISLTEILVLLNDFKFLAAITLTLAAIYLLHKANHVYLLDFICYRGPDHQRVPISTFIEHSEIMGKFNRNFIEFQRKVAERSAIGNETHVPSGFHLLPSENPFSSTTNEIETVLFSIVQALLTKHNINPRSIDILIINCSLVSRTPSLSAMVVNKFGFRSNVKSFNLTGMGCSAGILSISLARDLLKVHKNSLALVLSMEPICSNVYEGQLKSMILANCLFRVGGAGIVLSNRKRDRVNAKYELQHIVRTHLGFNTGAYKCVIQDLDDEGYTGIALSRTILQVAGEALKINLASLGSLVLPYSEQINYVLSVGWRKIWAPARKRGPYIPNFKKAFEHFCIHAGGRAVIDSIKDKLKLTDRDVEASKMTLYRFGNTSASSVWYSLCYLEAKGRVKRGDRVWQLAFGSGFKCNSAVWRCISNPKPDGLNAWSDRINRYPVAVPEVIDT</sequence>
<dbReference type="GO" id="GO:0016020">
    <property type="term" value="C:membrane"/>
    <property type="evidence" value="ECO:0007669"/>
    <property type="project" value="InterPro"/>
</dbReference>
<evidence type="ECO:0000313" key="10">
    <source>
        <dbReference type="Proteomes" id="UP001187471"/>
    </source>
</evidence>
<comment type="caution">
    <text evidence="9">The sequence shown here is derived from an EMBL/GenBank/DDBJ whole genome shotgun (WGS) entry which is preliminary data.</text>
</comment>
<feature type="domain" description="FAE" evidence="7">
    <location>
        <begin position="36"/>
        <end position="321"/>
    </location>
</feature>
<dbReference type="InterPro" id="IPR013747">
    <property type="entry name" value="ACP_syn_III_C"/>
</dbReference>
<evidence type="ECO:0000256" key="5">
    <source>
        <dbReference type="ARBA" id="ARBA00047375"/>
    </source>
</evidence>
<evidence type="ECO:0000256" key="2">
    <source>
        <dbReference type="ARBA" id="ARBA00005531"/>
    </source>
</evidence>
<dbReference type="CDD" id="cd00831">
    <property type="entry name" value="CHS_like"/>
    <property type="match status" value="1"/>
</dbReference>
<dbReference type="EC" id="2.3.1.-" evidence="6"/>
<dbReference type="Proteomes" id="UP001187471">
    <property type="component" value="Unassembled WGS sequence"/>
</dbReference>
<proteinExistence type="inferred from homology"/>
<evidence type="ECO:0000313" key="9">
    <source>
        <dbReference type="EMBL" id="KAK2976894.1"/>
    </source>
</evidence>
<dbReference type="InterPro" id="IPR016039">
    <property type="entry name" value="Thiolase-like"/>
</dbReference>
<protein>
    <recommendedName>
        <fullName evidence="6">3-ketoacyl-CoA synthase</fullName>
        <ecNumber evidence="6">2.3.1.-</ecNumber>
    </recommendedName>
</protein>
<keyword evidence="3 6" id="KW-0808">Transferase</keyword>
<dbReference type="Gene3D" id="3.40.47.10">
    <property type="match status" value="1"/>
</dbReference>
<dbReference type="EMBL" id="JAVXUO010002027">
    <property type="protein sequence ID" value="KAK2976894.1"/>
    <property type="molecule type" value="Genomic_DNA"/>
</dbReference>
<dbReference type="InterPro" id="IPR012392">
    <property type="entry name" value="3-ktacl-CoA_syn"/>
</dbReference>
<organism evidence="9 10">
    <name type="scientific">Escallonia rubra</name>
    <dbReference type="NCBI Taxonomy" id="112253"/>
    <lineage>
        <taxon>Eukaryota</taxon>
        <taxon>Viridiplantae</taxon>
        <taxon>Streptophyta</taxon>
        <taxon>Embryophyta</taxon>
        <taxon>Tracheophyta</taxon>
        <taxon>Spermatophyta</taxon>
        <taxon>Magnoliopsida</taxon>
        <taxon>eudicotyledons</taxon>
        <taxon>Gunneridae</taxon>
        <taxon>Pentapetalae</taxon>
        <taxon>asterids</taxon>
        <taxon>campanulids</taxon>
        <taxon>Escalloniales</taxon>
        <taxon>Escalloniaceae</taxon>
        <taxon>Escallonia</taxon>
    </lineage>
</organism>
<accession>A0AA88QTN0</accession>
<evidence type="ECO:0000256" key="3">
    <source>
        <dbReference type="ARBA" id="ARBA00022679"/>
    </source>
</evidence>
<dbReference type="Pfam" id="PF08392">
    <property type="entry name" value="FAE1_CUT1_RppA"/>
    <property type="match status" value="1"/>
</dbReference>
<keyword evidence="10" id="KW-1185">Reference proteome</keyword>
<dbReference type="AlphaFoldDB" id="A0AA88QTN0"/>
<name>A0AA88QTN0_9ASTE</name>
<evidence type="ECO:0000256" key="6">
    <source>
        <dbReference type="PIRNR" id="PIRNR036417"/>
    </source>
</evidence>
<dbReference type="PIRSF" id="PIRSF036417">
    <property type="entry name" value="3-ktacl-CoA_syn"/>
    <property type="match status" value="1"/>
</dbReference>
<comment type="similarity">
    <text evidence="2 6">Belongs to the thiolase-like superfamily. Chalcone/stilbene synthases family.</text>
</comment>
<comment type="pathway">
    <text evidence="1 6">Lipid metabolism; fatty acid biosynthesis.</text>
</comment>
<gene>
    <name evidence="9" type="ORF">RJ640_024728</name>
</gene>
<dbReference type="GO" id="GO:0009922">
    <property type="term" value="F:fatty acid elongase activity"/>
    <property type="evidence" value="ECO:0007669"/>
    <property type="project" value="UniProtKB-EC"/>
</dbReference>
<dbReference type="Pfam" id="PF08541">
    <property type="entry name" value="ACP_syn_III_C"/>
    <property type="match status" value="1"/>
</dbReference>
<feature type="domain" description="Beta-ketoacyl-[acyl-carrier-protein] synthase III C-terminal" evidence="8">
    <location>
        <begin position="343"/>
        <end position="423"/>
    </location>
</feature>
<comment type="catalytic activity">
    <reaction evidence="5">
        <text>a very-long-chain acyl-CoA + malonyl-CoA + H(+) = a very-long-chain 3-oxoacyl-CoA + CO2 + CoA</text>
        <dbReference type="Rhea" id="RHEA:32727"/>
        <dbReference type="ChEBI" id="CHEBI:15378"/>
        <dbReference type="ChEBI" id="CHEBI:16526"/>
        <dbReference type="ChEBI" id="CHEBI:57287"/>
        <dbReference type="ChEBI" id="CHEBI:57384"/>
        <dbReference type="ChEBI" id="CHEBI:90725"/>
        <dbReference type="ChEBI" id="CHEBI:90736"/>
        <dbReference type="EC" id="2.3.1.199"/>
    </reaction>
</comment>
<reference evidence="9" key="1">
    <citation type="submission" date="2022-12" db="EMBL/GenBank/DDBJ databases">
        <title>Draft genome assemblies for two species of Escallonia (Escalloniales).</title>
        <authorList>
            <person name="Chanderbali A."/>
            <person name="Dervinis C."/>
            <person name="Anghel I."/>
            <person name="Soltis D."/>
            <person name="Soltis P."/>
            <person name="Zapata F."/>
        </authorList>
    </citation>
    <scope>NUCLEOTIDE SEQUENCE</scope>
    <source>
        <strain evidence="9">UCBG92.1500</strain>
        <tissue evidence="9">Leaf</tissue>
    </source>
</reference>
<dbReference type="InterPro" id="IPR013601">
    <property type="entry name" value="FAE1_typ3_polyketide_synth"/>
</dbReference>
<evidence type="ECO:0000256" key="4">
    <source>
        <dbReference type="ARBA" id="ARBA00023315"/>
    </source>
</evidence>
<evidence type="ECO:0000256" key="1">
    <source>
        <dbReference type="ARBA" id="ARBA00005194"/>
    </source>
</evidence>
<evidence type="ECO:0000259" key="7">
    <source>
        <dbReference type="Pfam" id="PF08392"/>
    </source>
</evidence>
<keyword evidence="4 6" id="KW-0012">Acyltransferase</keyword>